<dbReference type="Pfam" id="PF10676">
    <property type="entry name" value="gerPA"/>
    <property type="match status" value="1"/>
</dbReference>
<protein>
    <recommendedName>
        <fullName evidence="4">Spore germination protein</fullName>
    </recommendedName>
</protein>
<dbReference type="PANTHER" id="PTHR37808:SF1">
    <property type="entry name" value="SPORE GERMINATION PROTEIN-LIKE PROTEIN YDZR"/>
    <property type="match status" value="1"/>
</dbReference>
<evidence type="ECO:0008006" key="4">
    <source>
        <dbReference type="Google" id="ProtNLM"/>
    </source>
</evidence>
<evidence type="ECO:0000313" key="3">
    <source>
        <dbReference type="Proteomes" id="UP001225646"/>
    </source>
</evidence>
<comment type="caution">
    <text evidence="2">The sequence shown here is derived from an EMBL/GenBank/DDBJ whole genome shotgun (WGS) entry which is preliminary data.</text>
</comment>
<reference evidence="2 3" key="1">
    <citation type="submission" date="2023-07" db="EMBL/GenBank/DDBJ databases">
        <title>Genomic Encyclopedia of Type Strains, Phase IV (KMG-IV): sequencing the most valuable type-strain genomes for metagenomic binning, comparative biology and taxonomic classification.</title>
        <authorList>
            <person name="Goeker M."/>
        </authorList>
    </citation>
    <scope>NUCLEOTIDE SEQUENCE [LARGE SCALE GENOMIC DNA]</scope>
    <source>
        <strain evidence="2 3">DSM 19092</strain>
    </source>
</reference>
<gene>
    <name evidence="2" type="ORF">J2S06_001177</name>
</gene>
<dbReference type="InterPro" id="IPR019618">
    <property type="entry name" value="Spore_germination_GerPA"/>
</dbReference>
<proteinExistence type="inferred from homology"/>
<name>A0ABT9VM96_9BACI</name>
<dbReference type="EMBL" id="JAUSTR010000002">
    <property type="protein sequence ID" value="MDQ0162103.1"/>
    <property type="molecule type" value="Genomic_DNA"/>
</dbReference>
<dbReference type="RefSeq" id="WP_044893315.1">
    <property type="nucleotide sequence ID" value="NZ_JAUSTR010000002.1"/>
</dbReference>
<sequence>MPAFVGAIEIEQIGDGSVKFGDTFSISPKATLKTAFGSGAFNTGDRLHMVNGRNLANETSPNLSDQPQLLNK</sequence>
<dbReference type="PANTHER" id="PTHR37808">
    <property type="entry name" value="SPORE GERMINATION PROTEIN-LIKE PROTEIN YDZR-RELATED"/>
    <property type="match status" value="1"/>
</dbReference>
<keyword evidence="3" id="KW-1185">Reference proteome</keyword>
<accession>A0ABT9VM96</accession>
<comment type="similarity">
    <text evidence="1">Belongs to the GerPA/GerPF family.</text>
</comment>
<dbReference type="Proteomes" id="UP001225646">
    <property type="component" value="Unassembled WGS sequence"/>
</dbReference>
<evidence type="ECO:0000256" key="1">
    <source>
        <dbReference type="ARBA" id="ARBA00008103"/>
    </source>
</evidence>
<organism evidence="2 3">
    <name type="scientific">Aeribacillus alveayuensis</name>
    <dbReference type="NCBI Taxonomy" id="279215"/>
    <lineage>
        <taxon>Bacteria</taxon>
        <taxon>Bacillati</taxon>
        <taxon>Bacillota</taxon>
        <taxon>Bacilli</taxon>
        <taxon>Bacillales</taxon>
        <taxon>Bacillaceae</taxon>
        <taxon>Aeribacillus</taxon>
    </lineage>
</organism>
<evidence type="ECO:0000313" key="2">
    <source>
        <dbReference type="EMBL" id="MDQ0162103.1"/>
    </source>
</evidence>